<organism evidence="1 2">
    <name type="scientific">Terrabacter carboxydivorans</name>
    <dbReference type="NCBI Taxonomy" id="619730"/>
    <lineage>
        <taxon>Bacteria</taxon>
        <taxon>Bacillati</taxon>
        <taxon>Actinomycetota</taxon>
        <taxon>Actinomycetes</taxon>
        <taxon>Micrococcales</taxon>
        <taxon>Intrasporangiaceae</taxon>
        <taxon>Terrabacter</taxon>
    </lineage>
</organism>
<evidence type="ECO:0000313" key="1">
    <source>
        <dbReference type="EMBL" id="GAA2502262.1"/>
    </source>
</evidence>
<comment type="caution">
    <text evidence="1">The sequence shown here is derived from an EMBL/GenBank/DDBJ whole genome shotgun (WGS) entry which is preliminary data.</text>
</comment>
<reference evidence="1 2" key="1">
    <citation type="journal article" date="2019" name="Int. J. Syst. Evol. Microbiol.">
        <title>The Global Catalogue of Microorganisms (GCM) 10K type strain sequencing project: providing services to taxonomists for standard genome sequencing and annotation.</title>
        <authorList>
            <consortium name="The Broad Institute Genomics Platform"/>
            <consortium name="The Broad Institute Genome Sequencing Center for Infectious Disease"/>
            <person name="Wu L."/>
            <person name="Ma J."/>
        </authorList>
    </citation>
    <scope>NUCLEOTIDE SEQUENCE [LARGE SCALE GENOMIC DNA]</scope>
    <source>
        <strain evidence="1 2">JCM 16259</strain>
    </source>
</reference>
<dbReference type="EMBL" id="BAAARE010000037">
    <property type="protein sequence ID" value="GAA2502262.1"/>
    <property type="molecule type" value="Genomic_DNA"/>
</dbReference>
<gene>
    <name evidence="1" type="ORF">GCM10009858_45470</name>
</gene>
<dbReference type="Proteomes" id="UP001500730">
    <property type="component" value="Unassembled WGS sequence"/>
</dbReference>
<accession>A0ABN3MIL5</accession>
<proteinExistence type="predicted"/>
<protein>
    <submittedName>
        <fullName evidence="1">Uncharacterized protein</fullName>
    </submittedName>
</protein>
<keyword evidence="2" id="KW-1185">Reference proteome</keyword>
<evidence type="ECO:0000313" key="2">
    <source>
        <dbReference type="Proteomes" id="UP001500730"/>
    </source>
</evidence>
<sequence length="49" mass="5161">MDAAVKQLTVMTMAAPNAAIGVDRDRFAMRASDMPATLTGHGTQEPASR</sequence>
<name>A0ABN3MIL5_9MICO</name>